<proteinExistence type="predicted"/>
<dbReference type="EMBL" id="BGPR01000477">
    <property type="protein sequence ID" value="GBM22283.1"/>
    <property type="molecule type" value="Genomic_DNA"/>
</dbReference>
<organism evidence="1 2">
    <name type="scientific">Araneus ventricosus</name>
    <name type="common">Orbweaver spider</name>
    <name type="synonym">Epeira ventricosa</name>
    <dbReference type="NCBI Taxonomy" id="182803"/>
    <lineage>
        <taxon>Eukaryota</taxon>
        <taxon>Metazoa</taxon>
        <taxon>Ecdysozoa</taxon>
        <taxon>Arthropoda</taxon>
        <taxon>Chelicerata</taxon>
        <taxon>Arachnida</taxon>
        <taxon>Araneae</taxon>
        <taxon>Araneomorphae</taxon>
        <taxon>Entelegynae</taxon>
        <taxon>Araneoidea</taxon>
        <taxon>Araneidae</taxon>
        <taxon>Araneus</taxon>
    </lineage>
</organism>
<dbReference type="AlphaFoldDB" id="A0A4Y2DZG2"/>
<sequence length="103" mass="11704">MHKSQFHCNYNRLHCKAQKILANPHSQPVHSQNPLVRQEKARMSILSFTLGNATLGKIAGDVTRVARNVNQDERMLCREARIWRERGAVDGRRQGPGGYNSKP</sequence>
<protein>
    <submittedName>
        <fullName evidence="1">Uncharacterized protein</fullName>
    </submittedName>
</protein>
<reference evidence="1 2" key="1">
    <citation type="journal article" date="2019" name="Sci. Rep.">
        <title>Orb-weaving spider Araneus ventricosus genome elucidates the spidroin gene catalogue.</title>
        <authorList>
            <person name="Kono N."/>
            <person name="Nakamura H."/>
            <person name="Ohtoshi R."/>
            <person name="Moran D.A.P."/>
            <person name="Shinohara A."/>
            <person name="Yoshida Y."/>
            <person name="Fujiwara M."/>
            <person name="Mori M."/>
            <person name="Tomita M."/>
            <person name="Arakawa K."/>
        </authorList>
    </citation>
    <scope>NUCLEOTIDE SEQUENCE [LARGE SCALE GENOMIC DNA]</scope>
</reference>
<evidence type="ECO:0000313" key="2">
    <source>
        <dbReference type="Proteomes" id="UP000499080"/>
    </source>
</evidence>
<name>A0A4Y2DZG2_ARAVE</name>
<evidence type="ECO:0000313" key="1">
    <source>
        <dbReference type="EMBL" id="GBM22283.1"/>
    </source>
</evidence>
<dbReference type="Proteomes" id="UP000499080">
    <property type="component" value="Unassembled WGS sequence"/>
</dbReference>
<gene>
    <name evidence="1" type="ORF">AVEN_144656_1</name>
</gene>
<keyword evidence="2" id="KW-1185">Reference proteome</keyword>
<accession>A0A4Y2DZG2</accession>
<comment type="caution">
    <text evidence="1">The sequence shown here is derived from an EMBL/GenBank/DDBJ whole genome shotgun (WGS) entry which is preliminary data.</text>
</comment>